<dbReference type="Proteomes" id="UP001141806">
    <property type="component" value="Unassembled WGS sequence"/>
</dbReference>
<dbReference type="EMBL" id="JAMYWD010000003">
    <property type="protein sequence ID" value="KAJ4976305.1"/>
    <property type="molecule type" value="Genomic_DNA"/>
</dbReference>
<comment type="caution">
    <text evidence="1">The sequence shown here is derived from an EMBL/GenBank/DDBJ whole genome shotgun (WGS) entry which is preliminary data.</text>
</comment>
<evidence type="ECO:0000313" key="2">
    <source>
        <dbReference type="Proteomes" id="UP001141806"/>
    </source>
</evidence>
<evidence type="ECO:0008006" key="3">
    <source>
        <dbReference type="Google" id="ProtNLM"/>
    </source>
</evidence>
<protein>
    <recommendedName>
        <fullName evidence="3">CCHC-type domain-containing protein</fullName>
    </recommendedName>
</protein>
<gene>
    <name evidence="1" type="ORF">NE237_001411</name>
</gene>
<sequence length="166" mass="17831">MHGGSQFFFKQAMIYEDSPIKCAKCGAFGHSQESCKRHVEQLNVCSKPGNSNSNPKDPVLNTSCATVATFSGSVPAVVSAPLASATVSIPVMSRHGALLDHTNSISRRVNLNSSLVFPQNTSWADMAKNEDDSDVDGEIAVDGDRVRTSEVGDSILVPYDKLDRIM</sequence>
<dbReference type="AlphaFoldDB" id="A0A9Q0QYG0"/>
<reference evidence="1" key="1">
    <citation type="journal article" date="2023" name="Plant J.">
        <title>The genome of the king protea, Protea cynaroides.</title>
        <authorList>
            <person name="Chang J."/>
            <person name="Duong T.A."/>
            <person name="Schoeman C."/>
            <person name="Ma X."/>
            <person name="Roodt D."/>
            <person name="Barker N."/>
            <person name="Li Z."/>
            <person name="Van de Peer Y."/>
            <person name="Mizrachi E."/>
        </authorList>
    </citation>
    <scope>NUCLEOTIDE SEQUENCE</scope>
    <source>
        <tissue evidence="1">Young leaves</tissue>
    </source>
</reference>
<keyword evidence="2" id="KW-1185">Reference proteome</keyword>
<name>A0A9Q0QYG0_9MAGN</name>
<proteinExistence type="predicted"/>
<evidence type="ECO:0000313" key="1">
    <source>
        <dbReference type="EMBL" id="KAJ4976305.1"/>
    </source>
</evidence>
<organism evidence="1 2">
    <name type="scientific">Protea cynaroides</name>
    <dbReference type="NCBI Taxonomy" id="273540"/>
    <lineage>
        <taxon>Eukaryota</taxon>
        <taxon>Viridiplantae</taxon>
        <taxon>Streptophyta</taxon>
        <taxon>Embryophyta</taxon>
        <taxon>Tracheophyta</taxon>
        <taxon>Spermatophyta</taxon>
        <taxon>Magnoliopsida</taxon>
        <taxon>Proteales</taxon>
        <taxon>Proteaceae</taxon>
        <taxon>Protea</taxon>
    </lineage>
</organism>
<accession>A0A9Q0QYG0</accession>